<dbReference type="AlphaFoldDB" id="A0A6J8E5V7"/>
<evidence type="ECO:0000256" key="1">
    <source>
        <dbReference type="SAM" id="Coils"/>
    </source>
</evidence>
<dbReference type="OrthoDB" id="10483333at2759"/>
<sequence length="756" mass="87841">MRLNGNQNHIIDFVSSQLSDILLILDRNKDFVNLNAKIKEYCQCFLNKNKCQETNIEAKKPCNSAPTACYSDLSITNNNKCIDNEKVENSICPTCLLFCETDSKAVERDSCYRCVHYECENITLEEIEQLEENSTILYIYTGCEKLRNDHTNFNQNSHFPEIATNTNSELNNSASNQQVTIQTLHNDINIADDINKKSDEKSMLSPITHVKRKEEINHLKTKLARSEKLLKNKDSQLRKLDSEMNTLKKELATNRAYTVNFEQDIIDLATSLRIQNQNNCVYTRRESHNDDEHSKDQNEEIKSWILEERIKTLEYDAIKQDNKINNLSDKLMDMKIDFMTHGNQYRRPHRQKRNNRHNTEINDPGSDNLNTGTLNSDNFMEEEFCLRTDEIRDSQSETNLDCLDKQGQKKHVRMKENQIPKKKNRKRPMKPNVHTPIKKPLVTQQAYPNHPIMQSSLILTSQQRHHPNQHTFLNIPPRNPHMMTPIQHVPHHIYPLQPNQHLPPIKDYMDNLNFISHIKFYDDEIIMDPLERKRGHVGVAICYKKDCDEDISETWADYFEDLATPVNNPCFDNEYKIRVENDNSLLHEIYTTNRDPLQMVNEDEVMDCIFSFKSGKAPDETRITSEHLKYRGQNLISILTILVNFIFNNIHISTVLKNGIACPIFKNGGKPIDNPNSYRKITVTSPIGKLIEKLDLSRNNKNISKNQSILQKGFTEGECPVIAELILTELFIEPAIENNRKIFFALTDTHKAFDIV</sequence>
<feature type="region of interest" description="Disordered" evidence="2">
    <location>
        <begin position="346"/>
        <end position="371"/>
    </location>
</feature>
<organism evidence="3 4">
    <name type="scientific">Mytilus coruscus</name>
    <name type="common">Sea mussel</name>
    <dbReference type="NCBI Taxonomy" id="42192"/>
    <lineage>
        <taxon>Eukaryota</taxon>
        <taxon>Metazoa</taxon>
        <taxon>Spiralia</taxon>
        <taxon>Lophotrochozoa</taxon>
        <taxon>Mollusca</taxon>
        <taxon>Bivalvia</taxon>
        <taxon>Autobranchia</taxon>
        <taxon>Pteriomorphia</taxon>
        <taxon>Mytilida</taxon>
        <taxon>Mytiloidea</taxon>
        <taxon>Mytilidae</taxon>
        <taxon>Mytilinae</taxon>
        <taxon>Mytilus</taxon>
    </lineage>
</organism>
<evidence type="ECO:0000256" key="2">
    <source>
        <dbReference type="SAM" id="MobiDB-lite"/>
    </source>
</evidence>
<evidence type="ECO:0008006" key="5">
    <source>
        <dbReference type="Google" id="ProtNLM"/>
    </source>
</evidence>
<accession>A0A6J8E5V7</accession>
<keyword evidence="1" id="KW-0175">Coiled coil</keyword>
<evidence type="ECO:0000313" key="4">
    <source>
        <dbReference type="Proteomes" id="UP000507470"/>
    </source>
</evidence>
<dbReference type="Proteomes" id="UP000507470">
    <property type="component" value="Unassembled WGS sequence"/>
</dbReference>
<protein>
    <recommendedName>
        <fullName evidence="5">Reverse transcriptase domain-containing protein</fullName>
    </recommendedName>
</protein>
<dbReference type="EMBL" id="CACVKT020008348">
    <property type="protein sequence ID" value="CAC5414421.1"/>
    <property type="molecule type" value="Genomic_DNA"/>
</dbReference>
<evidence type="ECO:0000313" key="3">
    <source>
        <dbReference type="EMBL" id="CAC5414421.1"/>
    </source>
</evidence>
<gene>
    <name evidence="3" type="ORF">MCOR_47231</name>
</gene>
<keyword evidence="4" id="KW-1185">Reference proteome</keyword>
<feature type="compositionally biased region" description="Basic residues" evidence="2">
    <location>
        <begin position="346"/>
        <end position="356"/>
    </location>
</feature>
<proteinExistence type="predicted"/>
<feature type="region of interest" description="Disordered" evidence="2">
    <location>
        <begin position="406"/>
        <end position="435"/>
    </location>
</feature>
<reference evidence="3 4" key="1">
    <citation type="submission" date="2020-06" db="EMBL/GenBank/DDBJ databases">
        <authorList>
            <person name="Li R."/>
            <person name="Bekaert M."/>
        </authorList>
    </citation>
    <scope>NUCLEOTIDE SEQUENCE [LARGE SCALE GENOMIC DNA]</scope>
    <source>
        <strain evidence="4">wild</strain>
    </source>
</reference>
<feature type="coiled-coil region" evidence="1">
    <location>
        <begin position="216"/>
        <end position="250"/>
    </location>
</feature>
<feature type="compositionally biased region" description="Basic residues" evidence="2">
    <location>
        <begin position="420"/>
        <end position="429"/>
    </location>
</feature>
<name>A0A6J8E5V7_MYTCO</name>